<dbReference type="EMBL" id="LBYB01000005">
    <property type="protein sequence ID" value="KKR41924.1"/>
    <property type="molecule type" value="Genomic_DNA"/>
</dbReference>
<evidence type="ECO:0000313" key="1">
    <source>
        <dbReference type="EMBL" id="KKR41924.1"/>
    </source>
</evidence>
<comment type="caution">
    <text evidence="1">The sequence shown here is derived from an EMBL/GenBank/DDBJ whole genome shotgun (WGS) entry which is preliminary data.</text>
</comment>
<accession>A0A0G0QNB2</accession>
<dbReference type="AlphaFoldDB" id="A0A0G0QNB2"/>
<organism evidence="1 2">
    <name type="scientific">Candidatus Daviesbacteria bacterium GW2011_GWC2_40_12</name>
    <dbReference type="NCBI Taxonomy" id="1618431"/>
    <lineage>
        <taxon>Bacteria</taxon>
        <taxon>Candidatus Daviesiibacteriota</taxon>
    </lineage>
</organism>
<dbReference type="Proteomes" id="UP000034881">
    <property type="component" value="Unassembled WGS sequence"/>
</dbReference>
<evidence type="ECO:0000313" key="2">
    <source>
        <dbReference type="Proteomes" id="UP000034881"/>
    </source>
</evidence>
<proteinExistence type="predicted"/>
<reference evidence="1 2" key="1">
    <citation type="journal article" date="2015" name="Nature">
        <title>rRNA introns, odd ribosomes, and small enigmatic genomes across a large radiation of phyla.</title>
        <authorList>
            <person name="Brown C.T."/>
            <person name="Hug L.A."/>
            <person name="Thomas B.C."/>
            <person name="Sharon I."/>
            <person name="Castelle C.J."/>
            <person name="Singh A."/>
            <person name="Wilkins M.J."/>
            <person name="Williams K.H."/>
            <person name="Banfield J.F."/>
        </authorList>
    </citation>
    <scope>NUCLEOTIDE SEQUENCE [LARGE SCALE GENOMIC DNA]</scope>
</reference>
<name>A0A0G0QNB2_9BACT</name>
<sequence length="139" mass="16279">MIFQLTAKECRISDVSRKHINDYLAKVTKLLSNFAGDLVVLRLTIRKNIDRYHPPKIKTRKRKNYSDLKSALSNFEGSINFRLLKNSFYTNFKGKTIDECLNLGFMCLFKKLRKFKDLHFPAASEYPHRESIRGGVFNE</sequence>
<protein>
    <submittedName>
        <fullName evidence="1">Uncharacterized protein</fullName>
    </submittedName>
</protein>
<gene>
    <name evidence="1" type="ORF">UT77_C0005G0039</name>
</gene>